<name>A0A8H7H0L5_9AGAM</name>
<dbReference type="Proteomes" id="UP000650582">
    <property type="component" value="Unassembled WGS sequence"/>
</dbReference>
<accession>A0A8H7H0L5</accession>
<protein>
    <recommendedName>
        <fullName evidence="4">SNF2 N-terminal domain-containing protein</fullName>
    </recommendedName>
</protein>
<sequence>MTNLLAAFYGLALMAYPRTLVNNWVTTLGDWLDSRTYNCLEFAGSKPNRLKFVKLPGFTAAIAKHPSQTIVLAHNSSVTHKACCCVLQPGNCNAGQPAQTISNFTNKTIFDRNWLLCIVEEAHNLLQLGRNLRVQDFLKVKGRTLTRSINATLAEQLKAWKEDSKHAELC</sequence>
<dbReference type="AlphaFoldDB" id="A0A8H7H0L5"/>
<comment type="caution">
    <text evidence="2">The sequence shown here is derived from an EMBL/GenBank/DDBJ whole genome shotgun (WGS) entry which is preliminary data.</text>
</comment>
<feature type="non-terminal residue" evidence="2">
    <location>
        <position position="1"/>
    </location>
</feature>
<reference evidence="2" key="1">
    <citation type="submission" date="2020-09" db="EMBL/GenBank/DDBJ databases">
        <title>Comparative genome analyses of four rice-infecting Rhizoctonia solani isolates reveal extensive enrichment of homogalacturonan modification genes.</title>
        <authorList>
            <person name="Lee D.-Y."/>
            <person name="Jeon J."/>
            <person name="Kim K.-T."/>
            <person name="Cheong K."/>
            <person name="Song H."/>
            <person name="Choi G."/>
            <person name="Ko J."/>
            <person name="Opiyo S.O."/>
            <person name="Zuo S."/>
            <person name="Madhav S."/>
            <person name="Lee Y.-H."/>
            <person name="Wang G.-L."/>
        </authorList>
    </citation>
    <scope>NUCLEOTIDE SEQUENCE</scope>
    <source>
        <strain evidence="2">AG1-IA YN-7</strain>
    </source>
</reference>
<evidence type="ECO:0000256" key="1">
    <source>
        <dbReference type="SAM" id="SignalP"/>
    </source>
</evidence>
<dbReference type="EMBL" id="JACYCC010000357">
    <property type="protein sequence ID" value="KAF8667762.1"/>
    <property type="molecule type" value="Genomic_DNA"/>
</dbReference>
<evidence type="ECO:0008006" key="4">
    <source>
        <dbReference type="Google" id="ProtNLM"/>
    </source>
</evidence>
<proteinExistence type="predicted"/>
<organism evidence="2 3">
    <name type="scientific">Rhizoctonia solani</name>
    <dbReference type="NCBI Taxonomy" id="456999"/>
    <lineage>
        <taxon>Eukaryota</taxon>
        <taxon>Fungi</taxon>
        <taxon>Dikarya</taxon>
        <taxon>Basidiomycota</taxon>
        <taxon>Agaricomycotina</taxon>
        <taxon>Agaricomycetes</taxon>
        <taxon>Cantharellales</taxon>
        <taxon>Ceratobasidiaceae</taxon>
        <taxon>Rhizoctonia</taxon>
    </lineage>
</organism>
<gene>
    <name evidence="2" type="ORF">RHS04_09262</name>
</gene>
<feature type="signal peptide" evidence="1">
    <location>
        <begin position="1"/>
        <end position="21"/>
    </location>
</feature>
<keyword evidence="1" id="KW-0732">Signal</keyword>
<evidence type="ECO:0000313" key="2">
    <source>
        <dbReference type="EMBL" id="KAF8667762.1"/>
    </source>
</evidence>
<feature type="chain" id="PRO_5034202264" description="SNF2 N-terminal domain-containing protein" evidence="1">
    <location>
        <begin position="22"/>
        <end position="170"/>
    </location>
</feature>
<evidence type="ECO:0000313" key="3">
    <source>
        <dbReference type="Proteomes" id="UP000650582"/>
    </source>
</evidence>